<dbReference type="AlphaFoldDB" id="A0AAU9U935"/>
<evidence type="ECO:0000313" key="1">
    <source>
        <dbReference type="EMBL" id="CAH2095815.1"/>
    </source>
</evidence>
<reference evidence="1" key="1">
    <citation type="submission" date="2022-03" db="EMBL/GenBank/DDBJ databases">
        <authorList>
            <person name="Tunstrom K."/>
        </authorList>
    </citation>
    <scope>NUCLEOTIDE SEQUENCE</scope>
</reference>
<dbReference type="EMBL" id="CAKOGL010000016">
    <property type="protein sequence ID" value="CAH2095815.1"/>
    <property type="molecule type" value="Genomic_DNA"/>
</dbReference>
<comment type="caution">
    <text evidence="1">The sequence shown here is derived from an EMBL/GenBank/DDBJ whole genome shotgun (WGS) entry which is preliminary data.</text>
</comment>
<keyword evidence="2" id="KW-1185">Reference proteome</keyword>
<evidence type="ECO:0000313" key="2">
    <source>
        <dbReference type="Proteomes" id="UP001153954"/>
    </source>
</evidence>
<accession>A0AAU9U935</accession>
<dbReference type="Proteomes" id="UP001153954">
    <property type="component" value="Unassembled WGS sequence"/>
</dbReference>
<name>A0AAU9U935_EUPED</name>
<sequence>MEEISSSDNEIDEKYHYRNEITVSHCVVTTVVWIRKVKGAQRKPGETPARRAAPRLLNMGVAPSRNRLSNTVCQHTPTSLAGWRVAWLNETLRARHQNIVPGSLS</sequence>
<proteinExistence type="predicted"/>
<gene>
    <name evidence="1" type="ORF">EEDITHA_LOCUS11230</name>
</gene>
<protein>
    <submittedName>
        <fullName evidence="1">Uncharacterized protein</fullName>
    </submittedName>
</protein>
<organism evidence="1 2">
    <name type="scientific">Euphydryas editha</name>
    <name type="common">Edith's checkerspot</name>
    <dbReference type="NCBI Taxonomy" id="104508"/>
    <lineage>
        <taxon>Eukaryota</taxon>
        <taxon>Metazoa</taxon>
        <taxon>Ecdysozoa</taxon>
        <taxon>Arthropoda</taxon>
        <taxon>Hexapoda</taxon>
        <taxon>Insecta</taxon>
        <taxon>Pterygota</taxon>
        <taxon>Neoptera</taxon>
        <taxon>Endopterygota</taxon>
        <taxon>Lepidoptera</taxon>
        <taxon>Glossata</taxon>
        <taxon>Ditrysia</taxon>
        <taxon>Papilionoidea</taxon>
        <taxon>Nymphalidae</taxon>
        <taxon>Nymphalinae</taxon>
        <taxon>Euphydryas</taxon>
    </lineage>
</organism>